<organism evidence="3 4">
    <name type="scientific">Donghicola tyrosinivorans</name>
    <dbReference type="NCBI Taxonomy" id="1652492"/>
    <lineage>
        <taxon>Bacteria</taxon>
        <taxon>Pseudomonadati</taxon>
        <taxon>Pseudomonadota</taxon>
        <taxon>Alphaproteobacteria</taxon>
        <taxon>Rhodobacterales</taxon>
        <taxon>Roseobacteraceae</taxon>
        <taxon>Donghicola</taxon>
    </lineage>
</organism>
<dbReference type="EMBL" id="PVTQ01000001">
    <property type="protein sequence ID" value="PRY93968.1"/>
    <property type="molecule type" value="Genomic_DNA"/>
</dbReference>
<dbReference type="OrthoDB" id="9803749at2"/>
<dbReference type="RefSeq" id="WP_106262252.1">
    <property type="nucleotide sequence ID" value="NZ_PVTQ01000001.1"/>
</dbReference>
<comment type="caution">
    <text evidence="3">The sequence shown here is derived from an EMBL/GenBank/DDBJ whole genome shotgun (WGS) entry which is preliminary data.</text>
</comment>
<dbReference type="PROSITE" id="PS51353">
    <property type="entry name" value="ARSC"/>
    <property type="match status" value="1"/>
</dbReference>
<evidence type="ECO:0000256" key="2">
    <source>
        <dbReference type="PROSITE-ProRule" id="PRU01282"/>
    </source>
</evidence>
<dbReference type="PANTHER" id="PTHR30041:SF8">
    <property type="entry name" value="PROTEIN YFFB"/>
    <property type="match status" value="1"/>
</dbReference>
<dbReference type="InterPro" id="IPR036249">
    <property type="entry name" value="Thioredoxin-like_sf"/>
</dbReference>
<reference evidence="3 4" key="1">
    <citation type="submission" date="2018-03" db="EMBL/GenBank/DDBJ databases">
        <title>Genomic Encyclopedia of Archaeal and Bacterial Type Strains, Phase II (KMG-II): from individual species to whole genera.</title>
        <authorList>
            <person name="Goeker M."/>
        </authorList>
    </citation>
    <scope>NUCLEOTIDE SEQUENCE [LARGE SCALE GENOMIC DNA]</scope>
    <source>
        <strain evidence="3 4">DSM 100212</strain>
    </source>
</reference>
<dbReference type="SUPFAM" id="SSF52833">
    <property type="entry name" value="Thioredoxin-like"/>
    <property type="match status" value="1"/>
</dbReference>
<protein>
    <submittedName>
        <fullName evidence="3">Arsenate reductase</fullName>
    </submittedName>
</protein>
<sequence>MFIYGLKTCDTCRKAIKAIPEATFMDVRKDGVPAEMLEKAFEVFGDKLANRSSTTWRQLDEAARARPVLELISEHPSLMKRPLIVDGDRMWLGWAKDVQADFL</sequence>
<proteinExistence type="inferred from homology"/>
<evidence type="ECO:0000313" key="3">
    <source>
        <dbReference type="EMBL" id="PRY93968.1"/>
    </source>
</evidence>
<accession>A0A2T0X4V1</accession>
<dbReference type="InterPro" id="IPR006660">
    <property type="entry name" value="Arsenate_reductase-like"/>
</dbReference>
<dbReference type="AlphaFoldDB" id="A0A2T0X4V1"/>
<dbReference type="Gene3D" id="3.40.30.10">
    <property type="entry name" value="Glutaredoxin"/>
    <property type="match status" value="1"/>
</dbReference>
<comment type="similarity">
    <text evidence="1 2">Belongs to the ArsC family.</text>
</comment>
<dbReference type="PANTHER" id="PTHR30041">
    <property type="entry name" value="ARSENATE REDUCTASE"/>
    <property type="match status" value="1"/>
</dbReference>
<dbReference type="Pfam" id="PF03960">
    <property type="entry name" value="ArsC"/>
    <property type="match status" value="1"/>
</dbReference>
<evidence type="ECO:0000313" key="4">
    <source>
        <dbReference type="Proteomes" id="UP000238392"/>
    </source>
</evidence>
<evidence type="ECO:0000256" key="1">
    <source>
        <dbReference type="ARBA" id="ARBA00007198"/>
    </source>
</evidence>
<name>A0A2T0X4V1_9RHOB</name>
<keyword evidence="4" id="KW-1185">Reference proteome</keyword>
<gene>
    <name evidence="3" type="ORF">CLV74_10198</name>
</gene>
<dbReference type="Proteomes" id="UP000238392">
    <property type="component" value="Unassembled WGS sequence"/>
</dbReference>